<organism evidence="1 2">
    <name type="scientific">Anaeramoeba flamelloides</name>
    <dbReference type="NCBI Taxonomy" id="1746091"/>
    <lineage>
        <taxon>Eukaryota</taxon>
        <taxon>Metamonada</taxon>
        <taxon>Anaeramoebidae</taxon>
        <taxon>Anaeramoeba</taxon>
    </lineage>
</organism>
<dbReference type="Proteomes" id="UP001150062">
    <property type="component" value="Unassembled WGS sequence"/>
</dbReference>
<evidence type="ECO:0000313" key="1">
    <source>
        <dbReference type="EMBL" id="KAJ6232490.1"/>
    </source>
</evidence>
<dbReference type="EMBL" id="JAOAOG010000291">
    <property type="protein sequence ID" value="KAJ6232490.1"/>
    <property type="molecule type" value="Genomic_DNA"/>
</dbReference>
<keyword evidence="2" id="KW-1185">Reference proteome</keyword>
<comment type="caution">
    <text evidence="1">The sequence shown here is derived from an EMBL/GenBank/DDBJ whole genome shotgun (WGS) entry which is preliminary data.</text>
</comment>
<evidence type="ECO:0000313" key="2">
    <source>
        <dbReference type="Proteomes" id="UP001150062"/>
    </source>
</evidence>
<proteinExistence type="predicted"/>
<name>A0ABQ8XK73_9EUKA</name>
<sequence>MLMLFKTKNRLVVDAAINLPLVETGYQLRPCSNCHSTISTNTPGDFIDQYDNLIKKTSNGSQQQYGIEHKLLN</sequence>
<accession>A0ABQ8XK73</accession>
<protein>
    <submittedName>
        <fullName evidence="1">Uncharacterized protein</fullName>
    </submittedName>
</protein>
<reference evidence="1" key="1">
    <citation type="submission" date="2022-08" db="EMBL/GenBank/DDBJ databases">
        <title>Novel sulfate-reducing endosymbionts in the free-living metamonad Anaeramoeba.</title>
        <authorList>
            <person name="Jerlstrom-Hultqvist J."/>
            <person name="Cepicka I."/>
            <person name="Gallot-Lavallee L."/>
            <person name="Salas-Leiva D."/>
            <person name="Curtis B.A."/>
            <person name="Zahonova K."/>
            <person name="Pipaliya S."/>
            <person name="Dacks J."/>
            <person name="Roger A.J."/>
        </authorList>
    </citation>
    <scope>NUCLEOTIDE SEQUENCE</scope>
    <source>
        <strain evidence="1">Schooner1</strain>
    </source>
</reference>
<gene>
    <name evidence="1" type="ORF">M0813_04706</name>
</gene>